<keyword evidence="8" id="KW-0072">Autophagy</keyword>
<evidence type="ECO:0000256" key="2">
    <source>
        <dbReference type="ARBA" id="ARBA00007683"/>
    </source>
</evidence>
<keyword evidence="5" id="KW-0963">Cytoplasm</keyword>
<accession>A0A914DSQ3</accession>
<dbReference type="GO" id="GO:0000407">
    <property type="term" value="C:phagophore assembly site"/>
    <property type="evidence" value="ECO:0007669"/>
    <property type="project" value="TreeGrafter"/>
</dbReference>
<dbReference type="Gene3D" id="3.30.1460.50">
    <property type="match status" value="1"/>
</dbReference>
<evidence type="ECO:0000256" key="3">
    <source>
        <dbReference type="ARBA" id="ARBA00017573"/>
    </source>
</evidence>
<evidence type="ECO:0000256" key="8">
    <source>
        <dbReference type="ARBA" id="ARBA00023006"/>
    </source>
</evidence>
<dbReference type="GO" id="GO:0015031">
    <property type="term" value="P:protein transport"/>
    <property type="evidence" value="ECO:0007669"/>
    <property type="project" value="UniProtKB-KW"/>
</dbReference>
<evidence type="ECO:0000313" key="11">
    <source>
        <dbReference type="Proteomes" id="UP000887540"/>
    </source>
</evidence>
<proteinExistence type="inferred from homology"/>
<dbReference type="Proteomes" id="UP000887540">
    <property type="component" value="Unplaced"/>
</dbReference>
<keyword evidence="4" id="KW-0813">Transport</keyword>
<protein>
    <recommendedName>
        <fullName evidence="9">Autophagy-related protein 3</fullName>
    </recommendedName>
    <alternativeName>
        <fullName evidence="9">Autophagy-related protein 3</fullName>
    </alternativeName>
    <alternativeName>
        <fullName evidence="3">Ubiquitin-like-conjugating enzyme ATG3</fullName>
    </alternativeName>
</protein>
<feature type="compositionally biased region" description="Acidic residues" evidence="10">
    <location>
        <begin position="140"/>
        <end position="150"/>
    </location>
</feature>
<dbReference type="PANTHER" id="PTHR12866:SF2">
    <property type="entry name" value="UBIQUITIN-LIKE-CONJUGATING ENZYME ATG3"/>
    <property type="match status" value="1"/>
</dbReference>
<reference evidence="12" key="1">
    <citation type="submission" date="2022-11" db="UniProtKB">
        <authorList>
            <consortium name="WormBaseParasite"/>
        </authorList>
    </citation>
    <scope>IDENTIFICATION</scope>
</reference>
<dbReference type="FunFam" id="3.30.1460.50:FF:000007">
    <property type="entry name" value="Autophagy-related protein 3"/>
    <property type="match status" value="1"/>
</dbReference>
<dbReference type="WBParaSite" id="ACRNAN_scaffold3909.g19981.t1">
    <property type="protein sequence ID" value="ACRNAN_scaffold3909.g19981.t1"/>
    <property type="gene ID" value="ACRNAN_scaffold3909.g19981"/>
</dbReference>
<keyword evidence="7" id="KW-0653">Protein transport</keyword>
<dbReference type="AlphaFoldDB" id="A0A914DSQ3"/>
<dbReference type="GO" id="GO:0005829">
    <property type="term" value="C:cytosol"/>
    <property type="evidence" value="ECO:0007669"/>
    <property type="project" value="TreeGrafter"/>
</dbReference>
<dbReference type="GO" id="GO:0044804">
    <property type="term" value="P:nucleophagy"/>
    <property type="evidence" value="ECO:0007669"/>
    <property type="project" value="TreeGrafter"/>
</dbReference>
<evidence type="ECO:0000313" key="12">
    <source>
        <dbReference type="WBParaSite" id="ACRNAN_scaffold3909.g19981.t1"/>
    </source>
</evidence>
<dbReference type="PANTHER" id="PTHR12866">
    <property type="entry name" value="UBIQUITIN-LIKE-CONJUGATING ENZYME ATG3"/>
    <property type="match status" value="1"/>
</dbReference>
<name>A0A914DSQ3_9BILA</name>
<evidence type="ECO:0000256" key="7">
    <source>
        <dbReference type="ARBA" id="ARBA00022927"/>
    </source>
</evidence>
<organism evidence="11 12">
    <name type="scientific">Acrobeloides nanus</name>
    <dbReference type="NCBI Taxonomy" id="290746"/>
    <lineage>
        <taxon>Eukaryota</taxon>
        <taxon>Metazoa</taxon>
        <taxon>Ecdysozoa</taxon>
        <taxon>Nematoda</taxon>
        <taxon>Chromadorea</taxon>
        <taxon>Rhabditida</taxon>
        <taxon>Tylenchina</taxon>
        <taxon>Cephalobomorpha</taxon>
        <taxon>Cephaloboidea</taxon>
        <taxon>Cephalobidae</taxon>
        <taxon>Acrobeloides</taxon>
    </lineage>
</organism>
<evidence type="ECO:0000256" key="9">
    <source>
        <dbReference type="ARBA" id="ARBA00034553"/>
    </source>
</evidence>
<evidence type="ECO:0000256" key="5">
    <source>
        <dbReference type="ARBA" id="ARBA00022490"/>
    </source>
</evidence>
<keyword evidence="6" id="KW-0833">Ubl conjugation pathway</keyword>
<evidence type="ECO:0000256" key="4">
    <source>
        <dbReference type="ARBA" id="ARBA00022448"/>
    </source>
</evidence>
<dbReference type="GO" id="GO:0061723">
    <property type="term" value="P:glycophagy"/>
    <property type="evidence" value="ECO:0007669"/>
    <property type="project" value="TreeGrafter"/>
</dbReference>
<sequence length="308" mass="35527">MDNLVNQLKSTALSVGEMFTPVLKESKFKETGVLTPEEFVVAGDHLVHHCPTWQWSRAIDAKHTKEYLPENKQFLITKHVPCYRRCSQMHYDSNLEKIIKEDGDNGDAQDEWVDTHHFAPETTQKVEHADVVEKAPVSNADDDDDDDEGPPMDMDSFIASGGLEEEDPNRYIAPIAKPETQNSTSGDNIVRTRTYDLHITYDKYYQVPRLWLIGYDENKQLLKEEQMNEDFSEDHANKTITIENHPFLNIHMASIHPCRHAEVMKRLIEQLADNGKELGVHQYLLVFLKFVQAVIPTIEYDYTRSIQL</sequence>
<feature type="region of interest" description="Disordered" evidence="10">
    <location>
        <begin position="136"/>
        <end position="161"/>
    </location>
</feature>
<evidence type="ECO:0000256" key="6">
    <source>
        <dbReference type="ARBA" id="ARBA00022786"/>
    </source>
</evidence>
<dbReference type="Pfam" id="PF03987">
    <property type="entry name" value="Autophagy_act_C"/>
    <property type="match status" value="1"/>
</dbReference>
<dbReference type="GO" id="GO:0019776">
    <property type="term" value="F:Atg8-family ligase activity"/>
    <property type="evidence" value="ECO:0007669"/>
    <property type="project" value="TreeGrafter"/>
</dbReference>
<comment type="subcellular location">
    <subcellularLocation>
        <location evidence="1">Cytoplasm</location>
    </subcellularLocation>
</comment>
<evidence type="ECO:0000256" key="1">
    <source>
        <dbReference type="ARBA" id="ARBA00004496"/>
    </source>
</evidence>
<comment type="similarity">
    <text evidence="2">Belongs to the ATG3 family.</text>
</comment>
<dbReference type="GO" id="GO:0000045">
    <property type="term" value="P:autophagosome assembly"/>
    <property type="evidence" value="ECO:0007669"/>
    <property type="project" value="TreeGrafter"/>
</dbReference>
<dbReference type="InterPro" id="IPR007135">
    <property type="entry name" value="Atg3/Atg10"/>
</dbReference>
<evidence type="ECO:0000256" key="10">
    <source>
        <dbReference type="SAM" id="MobiDB-lite"/>
    </source>
</evidence>
<keyword evidence="11" id="KW-1185">Reference proteome</keyword>
<dbReference type="GO" id="GO:0000422">
    <property type="term" value="P:autophagy of mitochondrion"/>
    <property type="evidence" value="ECO:0007669"/>
    <property type="project" value="TreeGrafter"/>
</dbReference>